<sequence>MLFKAVIVEITIFTLLNVVYGTKSSNVNEISFPKLLYSTPKSGDNSHTLNELDPLTNELKKGWIFKADKEIQILFYILVDSKITNFNLVGDSYVFFTNNPSSCSDSASHELFKIKFLEDRSKIHDLSNENIRRRKARQPGKNELFSEIETTLLVGQADIILSHSSDKYYTCVSYAKNYTANEKAQIEFSHQGIDNIYGQIITTKDLLPIYLVVIFYLILLFFSALFSGLNLGLMSLDLTELNILKKIGTSKEKRYAAKIFPLRKRGNLLLCTILIGNVLVNSTSTLILGNYLEGLFAAFGSTMLIVIFGEIIPQAICSRHGLAVGTYTRFITHTMVYLTFIVSYPLSKILDFFLGKEIASTYNRDLVRELMRQAKDGKGIEETEFKILSGALDFKDKVVKDIMVPLNDVFSLDINSILDFETFKLILHQGYSRIPVYEGS</sequence>
<keyword evidence="1 2" id="KW-1133">Transmembrane helix</keyword>
<keyword evidence="3" id="KW-0732">Signal</keyword>
<dbReference type="SUPFAM" id="SSF54631">
    <property type="entry name" value="CBS-domain pair"/>
    <property type="match status" value="1"/>
</dbReference>
<protein>
    <submittedName>
        <fullName evidence="5">Metal transporter CNNM4</fullName>
    </submittedName>
</protein>
<feature type="transmembrane region" description="Helical" evidence="2">
    <location>
        <begin position="209"/>
        <end position="236"/>
    </location>
</feature>
<dbReference type="Gene3D" id="3.10.580.10">
    <property type="entry name" value="CBS-domain"/>
    <property type="match status" value="1"/>
</dbReference>
<dbReference type="OrthoDB" id="5353557at2759"/>
<feature type="transmembrane region" description="Helical" evidence="2">
    <location>
        <begin position="294"/>
        <end position="312"/>
    </location>
</feature>
<keyword evidence="1 2" id="KW-0812">Transmembrane</keyword>
<comment type="caution">
    <text evidence="5">The sequence shown here is derived from an EMBL/GenBank/DDBJ whole genome shotgun (WGS) entry which is preliminary data.</text>
</comment>
<evidence type="ECO:0000313" key="6">
    <source>
        <dbReference type="Proteomes" id="UP000276133"/>
    </source>
</evidence>
<evidence type="ECO:0000256" key="2">
    <source>
        <dbReference type="SAM" id="Phobius"/>
    </source>
</evidence>
<dbReference type="GO" id="GO:0005886">
    <property type="term" value="C:plasma membrane"/>
    <property type="evidence" value="ECO:0007669"/>
    <property type="project" value="TreeGrafter"/>
</dbReference>
<dbReference type="InterPro" id="IPR002550">
    <property type="entry name" value="CNNM"/>
</dbReference>
<feature type="signal peptide" evidence="3">
    <location>
        <begin position="1"/>
        <end position="21"/>
    </location>
</feature>
<dbReference type="AlphaFoldDB" id="A0A3M7SG83"/>
<dbReference type="Pfam" id="PF01595">
    <property type="entry name" value="CNNM"/>
    <property type="match status" value="1"/>
</dbReference>
<keyword evidence="6" id="KW-1185">Reference proteome</keyword>
<dbReference type="Proteomes" id="UP000276133">
    <property type="component" value="Unassembled WGS sequence"/>
</dbReference>
<name>A0A3M7SG83_BRAPC</name>
<evidence type="ECO:0000313" key="5">
    <source>
        <dbReference type="EMBL" id="RNA34637.1"/>
    </source>
</evidence>
<evidence type="ECO:0000259" key="4">
    <source>
        <dbReference type="PROSITE" id="PS51846"/>
    </source>
</evidence>
<feature type="transmembrane region" description="Helical" evidence="2">
    <location>
        <begin position="268"/>
        <end position="288"/>
    </location>
</feature>
<proteinExistence type="predicted"/>
<evidence type="ECO:0000256" key="3">
    <source>
        <dbReference type="SAM" id="SignalP"/>
    </source>
</evidence>
<dbReference type="EMBL" id="REGN01001442">
    <property type="protein sequence ID" value="RNA34637.1"/>
    <property type="molecule type" value="Genomic_DNA"/>
</dbReference>
<evidence type="ECO:0000256" key="1">
    <source>
        <dbReference type="PROSITE-ProRule" id="PRU01193"/>
    </source>
</evidence>
<dbReference type="GO" id="GO:0010960">
    <property type="term" value="P:magnesium ion homeostasis"/>
    <property type="evidence" value="ECO:0007669"/>
    <property type="project" value="InterPro"/>
</dbReference>
<dbReference type="InterPro" id="IPR046342">
    <property type="entry name" value="CBS_dom_sf"/>
</dbReference>
<dbReference type="InterPro" id="IPR045095">
    <property type="entry name" value="ACDP"/>
</dbReference>
<feature type="non-terminal residue" evidence="5">
    <location>
        <position position="440"/>
    </location>
</feature>
<dbReference type="STRING" id="10195.A0A3M7SG83"/>
<accession>A0A3M7SG83</accession>
<dbReference type="GO" id="GO:0022857">
    <property type="term" value="F:transmembrane transporter activity"/>
    <property type="evidence" value="ECO:0007669"/>
    <property type="project" value="TreeGrafter"/>
</dbReference>
<reference evidence="5 6" key="1">
    <citation type="journal article" date="2018" name="Sci. Rep.">
        <title>Genomic signatures of local adaptation to the degree of environmental predictability in rotifers.</title>
        <authorList>
            <person name="Franch-Gras L."/>
            <person name="Hahn C."/>
            <person name="Garcia-Roger E.M."/>
            <person name="Carmona M.J."/>
            <person name="Serra M."/>
            <person name="Gomez A."/>
        </authorList>
    </citation>
    <scope>NUCLEOTIDE SEQUENCE [LARGE SCALE GENOMIC DNA]</scope>
    <source>
        <strain evidence="5">HYR1</strain>
    </source>
</reference>
<feature type="domain" description="CNNM transmembrane" evidence="4">
    <location>
        <begin position="205"/>
        <end position="385"/>
    </location>
</feature>
<feature type="chain" id="PRO_5018206927" evidence="3">
    <location>
        <begin position="22"/>
        <end position="440"/>
    </location>
</feature>
<keyword evidence="1 2" id="KW-0472">Membrane</keyword>
<dbReference type="PROSITE" id="PS51846">
    <property type="entry name" value="CNNM"/>
    <property type="match status" value="1"/>
</dbReference>
<dbReference type="PANTHER" id="PTHR12064">
    <property type="entry name" value="METAL TRANSPORTER CNNM"/>
    <property type="match status" value="1"/>
</dbReference>
<dbReference type="PANTHER" id="PTHR12064:SF94">
    <property type="entry name" value="UNEXTENDED PROTEIN"/>
    <property type="match status" value="1"/>
</dbReference>
<organism evidence="5 6">
    <name type="scientific">Brachionus plicatilis</name>
    <name type="common">Marine rotifer</name>
    <name type="synonym">Brachionus muelleri</name>
    <dbReference type="NCBI Taxonomy" id="10195"/>
    <lineage>
        <taxon>Eukaryota</taxon>
        <taxon>Metazoa</taxon>
        <taxon>Spiralia</taxon>
        <taxon>Gnathifera</taxon>
        <taxon>Rotifera</taxon>
        <taxon>Eurotatoria</taxon>
        <taxon>Monogononta</taxon>
        <taxon>Pseudotrocha</taxon>
        <taxon>Ploima</taxon>
        <taxon>Brachionidae</taxon>
        <taxon>Brachionus</taxon>
    </lineage>
</organism>
<gene>
    <name evidence="5" type="ORF">BpHYR1_046311</name>
</gene>